<feature type="compositionally biased region" description="Polar residues" evidence="1">
    <location>
        <begin position="1"/>
        <end position="13"/>
    </location>
</feature>
<comment type="caution">
    <text evidence="2">The sequence shown here is derived from an EMBL/GenBank/DDBJ whole genome shotgun (WGS) entry which is preliminary data.</text>
</comment>
<reference evidence="2" key="1">
    <citation type="journal article" date="2021" name="New Phytol.">
        <title>Evolutionary innovations through gain and loss of genes in the ectomycorrhizal Boletales.</title>
        <authorList>
            <person name="Wu G."/>
            <person name="Miyauchi S."/>
            <person name="Morin E."/>
            <person name="Kuo A."/>
            <person name="Drula E."/>
            <person name="Varga T."/>
            <person name="Kohler A."/>
            <person name="Feng B."/>
            <person name="Cao Y."/>
            <person name="Lipzen A."/>
            <person name="Daum C."/>
            <person name="Hundley H."/>
            <person name="Pangilinan J."/>
            <person name="Johnson J."/>
            <person name="Barry K."/>
            <person name="LaButti K."/>
            <person name="Ng V."/>
            <person name="Ahrendt S."/>
            <person name="Min B."/>
            <person name="Choi I.G."/>
            <person name="Park H."/>
            <person name="Plett J.M."/>
            <person name="Magnuson J."/>
            <person name="Spatafora J.W."/>
            <person name="Nagy L.G."/>
            <person name="Henrissat B."/>
            <person name="Grigoriev I.V."/>
            <person name="Yang Z.L."/>
            <person name="Xu J."/>
            <person name="Martin F.M."/>
        </authorList>
    </citation>
    <scope>NUCLEOTIDE SEQUENCE</scope>
    <source>
        <strain evidence="2">KKN 215</strain>
    </source>
</reference>
<keyword evidence="3" id="KW-1185">Reference proteome</keyword>
<gene>
    <name evidence="2" type="ORF">BXZ70DRAFT_1007273</name>
</gene>
<dbReference type="EMBL" id="JAEVFJ010000012">
    <property type="protein sequence ID" value="KAH8101440.1"/>
    <property type="molecule type" value="Genomic_DNA"/>
</dbReference>
<dbReference type="Proteomes" id="UP000813824">
    <property type="component" value="Unassembled WGS sequence"/>
</dbReference>
<dbReference type="AlphaFoldDB" id="A0A8K0UQV9"/>
<dbReference type="OrthoDB" id="3001418at2759"/>
<evidence type="ECO:0000313" key="2">
    <source>
        <dbReference type="EMBL" id="KAH8101440.1"/>
    </source>
</evidence>
<proteinExistence type="predicted"/>
<evidence type="ECO:0000313" key="3">
    <source>
        <dbReference type="Proteomes" id="UP000813824"/>
    </source>
</evidence>
<name>A0A8K0UQV9_9AGAR</name>
<feature type="region of interest" description="Disordered" evidence="1">
    <location>
        <begin position="1"/>
        <end position="40"/>
    </location>
</feature>
<accession>A0A8K0UQV9</accession>
<protein>
    <submittedName>
        <fullName evidence="2">Uncharacterized protein</fullName>
    </submittedName>
</protein>
<evidence type="ECO:0000256" key="1">
    <source>
        <dbReference type="SAM" id="MobiDB-lite"/>
    </source>
</evidence>
<sequence>MPPGTPSDQNPKSSLKDDALPEYESQAAASRPSETLSPRRSALGVVGKGVTAVGRSVRRNISSVVTRMMLRVIEKELQKGLVQRQTIEDILDLQRPGLYAIEVNKAAWNFLMVALQRLRVEQMSMLVDVALKIPRWKKKDVQILVLQLYRCDRSNWSQYPQRTADETRYTNNRSDHPWPCEMLRTRQRRIILEVLRVDPTILHEVLNFDQFSAVLCSSSCMTTSSRQPSKTFSSSLDRVLFASITEEDFSPRGTPYGVIIECAAVFVNTSNDTDLLVGAVSHVLKVLGYFAAVGCPTLPPDITLHPAVPFLWLASRLCTDNETSVSLMLEGDIITTIARLWASPYLGITQREKGTNISTPSTRLTDLYTACLQLLSVFLPYHSLEDILMELCRLLDPSHLLKFDFDGICARPQVLLSPVTLVALSIMKRVLSVVDLDSTIPKAAYHLIFSVLAQPTQGGSHMVDESKQLAVDIVLLTAVLPQSQQDPFIQYCTVHGQAFQQDHLHVELRDVMHMLTKLDYANRNITFMRGLYSLATARRFKILNPIDRFAQLCAPVALEAQVQARKMSPGEVCLVAERWKDVVEMLNQGAFDFVAGTQAQVSPEEVLSRRRLMQQLRDV</sequence>
<organism evidence="2 3">
    <name type="scientific">Cristinia sonorae</name>
    <dbReference type="NCBI Taxonomy" id="1940300"/>
    <lineage>
        <taxon>Eukaryota</taxon>
        <taxon>Fungi</taxon>
        <taxon>Dikarya</taxon>
        <taxon>Basidiomycota</taxon>
        <taxon>Agaricomycotina</taxon>
        <taxon>Agaricomycetes</taxon>
        <taxon>Agaricomycetidae</taxon>
        <taxon>Agaricales</taxon>
        <taxon>Pleurotineae</taxon>
        <taxon>Stephanosporaceae</taxon>
        <taxon>Cristinia</taxon>
    </lineage>
</organism>